<reference evidence="3 4" key="1">
    <citation type="journal article" date="2014" name="Genome Biol. Evol.">
        <title>The secreted proteins of Achlya hypogyna and Thraustotheca clavata identify the ancestral oomycete secretome and reveal gene acquisitions by horizontal gene transfer.</title>
        <authorList>
            <person name="Misner I."/>
            <person name="Blouin N."/>
            <person name="Leonard G."/>
            <person name="Richards T.A."/>
            <person name="Lane C.E."/>
        </authorList>
    </citation>
    <scope>NUCLEOTIDE SEQUENCE [LARGE SCALE GENOMIC DNA]</scope>
    <source>
        <strain evidence="3 4">ATCC 48635</strain>
    </source>
</reference>
<keyword evidence="1" id="KW-0464">Manganese</keyword>
<keyword evidence="1" id="KW-0460">Magnesium</keyword>
<protein>
    <recommendedName>
        <fullName evidence="1">Protein phosphatase</fullName>
        <ecNumber evidence="1">3.1.3.16</ecNumber>
    </recommendedName>
</protein>
<evidence type="ECO:0000256" key="1">
    <source>
        <dbReference type="RuleBase" id="RU366020"/>
    </source>
</evidence>
<dbReference type="InterPro" id="IPR039123">
    <property type="entry name" value="PPTC7"/>
</dbReference>
<gene>
    <name evidence="3" type="ORF">ACHHYP_08248</name>
</gene>
<comment type="catalytic activity">
    <reaction evidence="1">
        <text>O-phospho-L-threonyl-[protein] + H2O = L-threonyl-[protein] + phosphate</text>
        <dbReference type="Rhea" id="RHEA:47004"/>
        <dbReference type="Rhea" id="RHEA-COMP:11060"/>
        <dbReference type="Rhea" id="RHEA-COMP:11605"/>
        <dbReference type="ChEBI" id="CHEBI:15377"/>
        <dbReference type="ChEBI" id="CHEBI:30013"/>
        <dbReference type="ChEBI" id="CHEBI:43474"/>
        <dbReference type="ChEBI" id="CHEBI:61977"/>
        <dbReference type="EC" id="3.1.3.16"/>
    </reaction>
</comment>
<dbReference type="EMBL" id="JNBR01000081">
    <property type="protein sequence ID" value="OQR98701.1"/>
    <property type="molecule type" value="Genomic_DNA"/>
</dbReference>
<dbReference type="STRING" id="1202772.A0A1V9ZL83"/>
<comment type="catalytic activity">
    <reaction evidence="1">
        <text>O-phospho-L-seryl-[protein] + H2O = L-seryl-[protein] + phosphate</text>
        <dbReference type="Rhea" id="RHEA:20629"/>
        <dbReference type="Rhea" id="RHEA-COMP:9863"/>
        <dbReference type="Rhea" id="RHEA-COMP:11604"/>
        <dbReference type="ChEBI" id="CHEBI:15377"/>
        <dbReference type="ChEBI" id="CHEBI:29999"/>
        <dbReference type="ChEBI" id="CHEBI:43474"/>
        <dbReference type="ChEBI" id="CHEBI:83421"/>
        <dbReference type="EC" id="3.1.3.16"/>
    </reaction>
</comment>
<dbReference type="InterPro" id="IPR036457">
    <property type="entry name" value="PPM-type-like_dom_sf"/>
</dbReference>
<name>A0A1V9ZL83_ACHHY</name>
<dbReference type="Proteomes" id="UP000243579">
    <property type="component" value="Unassembled WGS sequence"/>
</dbReference>
<comment type="similarity">
    <text evidence="1">Belongs to the PP2C family.</text>
</comment>
<proteinExistence type="inferred from homology"/>
<dbReference type="SUPFAM" id="SSF81606">
    <property type="entry name" value="PP2C-like"/>
    <property type="match status" value="1"/>
</dbReference>
<feature type="domain" description="PPM-type phosphatase" evidence="2">
    <location>
        <begin position="18"/>
        <end position="322"/>
    </location>
</feature>
<dbReference type="PANTHER" id="PTHR12320">
    <property type="entry name" value="PROTEIN PHOSPHATASE 2C"/>
    <property type="match status" value="1"/>
</dbReference>
<dbReference type="EC" id="3.1.3.16" evidence="1"/>
<dbReference type="AlphaFoldDB" id="A0A1V9ZL83"/>
<dbReference type="GO" id="GO:0046872">
    <property type="term" value="F:metal ion binding"/>
    <property type="evidence" value="ECO:0007669"/>
    <property type="project" value="UniProtKB-UniRule"/>
</dbReference>
<evidence type="ECO:0000259" key="2">
    <source>
        <dbReference type="SMART" id="SM00332"/>
    </source>
</evidence>
<dbReference type="Gene3D" id="3.60.40.10">
    <property type="entry name" value="PPM-type phosphatase domain"/>
    <property type="match status" value="1"/>
</dbReference>
<keyword evidence="1" id="KW-0904">Protein phosphatase</keyword>
<evidence type="ECO:0000313" key="4">
    <source>
        <dbReference type="Proteomes" id="UP000243579"/>
    </source>
</evidence>
<accession>A0A1V9ZL83</accession>
<organism evidence="3 4">
    <name type="scientific">Achlya hypogyna</name>
    <name type="common">Oomycete</name>
    <name type="synonym">Protoachlya hypogyna</name>
    <dbReference type="NCBI Taxonomy" id="1202772"/>
    <lineage>
        <taxon>Eukaryota</taxon>
        <taxon>Sar</taxon>
        <taxon>Stramenopiles</taxon>
        <taxon>Oomycota</taxon>
        <taxon>Saprolegniomycetes</taxon>
        <taxon>Saprolegniales</taxon>
        <taxon>Achlyaceae</taxon>
        <taxon>Achlya</taxon>
    </lineage>
</organism>
<sequence>MDGAKYLLAKMKASRGNQSRLGSFASVGCASYDFHGDDAVGYGPNYMVVADGVSGTQKASGVLARLLVAETLNALEKLRKKSLEEPIKTADFRNQMTLAIQEARHMTRRKGRFDSALTAVYLDAGSSQLFVFNIGDCKCVLVRHGAVVFESDAIIYDFNVPAVVSTHNDIHYPAESVELQVTPYQPGDICMVFSDGVHDNLYVDQVLRAISAHPTHGTDIARATVRACRDTFASNNDYIPFAVAAAGFCATAMEEMKSNEAISPEDFAAFSSKCASLPGPSTRAIFGKEKRVKNLAFYSASNLLTFAGKKLGKKDDISVCCGIVA</sequence>
<dbReference type="SMART" id="SM00332">
    <property type="entry name" value="PP2Cc"/>
    <property type="match status" value="1"/>
</dbReference>
<keyword evidence="1" id="KW-0479">Metal-binding</keyword>
<dbReference type="Pfam" id="PF13672">
    <property type="entry name" value="PP2C_2"/>
    <property type="match status" value="1"/>
</dbReference>
<dbReference type="InterPro" id="IPR001932">
    <property type="entry name" value="PPM-type_phosphatase-like_dom"/>
</dbReference>
<keyword evidence="1" id="KW-0378">Hydrolase</keyword>
<dbReference type="OrthoDB" id="60843at2759"/>
<evidence type="ECO:0000313" key="3">
    <source>
        <dbReference type="EMBL" id="OQR98701.1"/>
    </source>
</evidence>
<comment type="cofactor">
    <cofactor evidence="1">
        <name>Mn(2+)</name>
        <dbReference type="ChEBI" id="CHEBI:29035"/>
    </cofactor>
</comment>
<keyword evidence="4" id="KW-1185">Reference proteome</keyword>
<dbReference type="GO" id="GO:0004722">
    <property type="term" value="F:protein serine/threonine phosphatase activity"/>
    <property type="evidence" value="ECO:0007669"/>
    <property type="project" value="UniProtKB-EC"/>
</dbReference>
<comment type="caution">
    <text evidence="3">The sequence shown here is derived from an EMBL/GenBank/DDBJ whole genome shotgun (WGS) entry which is preliminary data.</text>
</comment>
<comment type="cofactor">
    <cofactor evidence="1">
        <name>Mg(2+)</name>
        <dbReference type="ChEBI" id="CHEBI:18420"/>
    </cofactor>
</comment>
<dbReference type="PANTHER" id="PTHR12320:SF1">
    <property type="entry name" value="PROTEIN PHOSPHATASE PTC7 HOMOLOG"/>
    <property type="match status" value="1"/>
</dbReference>